<evidence type="ECO:0000256" key="4">
    <source>
        <dbReference type="ARBA" id="ARBA00022722"/>
    </source>
</evidence>
<dbReference type="FunFam" id="3.10.20.370:FF:000001">
    <property type="entry name" value="Retrovirus-related Pol polyprotein from transposon 17.6-like protein"/>
    <property type="match status" value="1"/>
</dbReference>
<keyword evidence="7" id="KW-0695">RNA-directed DNA polymerase</keyword>
<feature type="domain" description="Reverse transcriptase" evidence="9">
    <location>
        <begin position="850"/>
        <end position="1029"/>
    </location>
</feature>
<feature type="compositionally biased region" description="Polar residues" evidence="8">
    <location>
        <begin position="291"/>
        <end position="300"/>
    </location>
</feature>
<dbReference type="FunFam" id="3.30.70.270:FF:000020">
    <property type="entry name" value="Transposon Tf2-6 polyprotein-like Protein"/>
    <property type="match status" value="1"/>
</dbReference>
<keyword evidence="3" id="KW-0548">Nucleotidyltransferase</keyword>
<dbReference type="EC" id="2.7.7.49" evidence="1"/>
<keyword evidence="11" id="KW-1185">Reference proteome</keyword>
<evidence type="ECO:0000256" key="5">
    <source>
        <dbReference type="ARBA" id="ARBA00022759"/>
    </source>
</evidence>
<feature type="region of interest" description="Disordered" evidence="8">
    <location>
        <begin position="553"/>
        <end position="619"/>
    </location>
</feature>
<protein>
    <recommendedName>
        <fullName evidence="1">RNA-directed DNA polymerase</fullName>
        <ecNumber evidence="1">2.7.7.49</ecNumber>
    </recommendedName>
</protein>
<feature type="compositionally biased region" description="Low complexity" evidence="8">
    <location>
        <begin position="129"/>
        <end position="143"/>
    </location>
</feature>
<dbReference type="InterPro" id="IPR000477">
    <property type="entry name" value="RT_dom"/>
</dbReference>
<evidence type="ECO:0000256" key="2">
    <source>
        <dbReference type="ARBA" id="ARBA00022679"/>
    </source>
</evidence>
<dbReference type="Gene3D" id="3.30.70.270">
    <property type="match status" value="2"/>
</dbReference>
<evidence type="ECO:0000256" key="1">
    <source>
        <dbReference type="ARBA" id="ARBA00012493"/>
    </source>
</evidence>
<dbReference type="GO" id="GO:0004519">
    <property type="term" value="F:endonuclease activity"/>
    <property type="evidence" value="ECO:0007669"/>
    <property type="project" value="UniProtKB-KW"/>
</dbReference>
<dbReference type="InterPro" id="IPR050951">
    <property type="entry name" value="Retrovirus_Pol_polyprotein"/>
</dbReference>
<dbReference type="Pfam" id="PF13975">
    <property type="entry name" value="gag-asp_proteas"/>
    <property type="match status" value="1"/>
</dbReference>
<dbReference type="SUPFAM" id="SSF56672">
    <property type="entry name" value="DNA/RNA polymerases"/>
    <property type="match status" value="1"/>
</dbReference>
<dbReference type="InterPro" id="IPR043502">
    <property type="entry name" value="DNA/RNA_pol_sf"/>
</dbReference>
<dbReference type="Proteomes" id="UP000716291">
    <property type="component" value="Unassembled WGS sequence"/>
</dbReference>
<comment type="caution">
    <text evidence="10">The sequence shown here is derived from an EMBL/GenBank/DDBJ whole genome shotgun (WGS) entry which is preliminary data.</text>
</comment>
<evidence type="ECO:0000259" key="9">
    <source>
        <dbReference type="PROSITE" id="PS50878"/>
    </source>
</evidence>
<organism evidence="10 11">
    <name type="scientific">Rhizopus oryzae</name>
    <name type="common">Mucormycosis agent</name>
    <name type="synonym">Rhizopus arrhizus var. delemar</name>
    <dbReference type="NCBI Taxonomy" id="64495"/>
    <lineage>
        <taxon>Eukaryota</taxon>
        <taxon>Fungi</taxon>
        <taxon>Fungi incertae sedis</taxon>
        <taxon>Mucoromycota</taxon>
        <taxon>Mucoromycotina</taxon>
        <taxon>Mucoromycetes</taxon>
        <taxon>Mucorales</taxon>
        <taxon>Mucorineae</taxon>
        <taxon>Rhizopodaceae</taxon>
        <taxon>Rhizopus</taxon>
    </lineage>
</organism>
<evidence type="ECO:0000256" key="6">
    <source>
        <dbReference type="ARBA" id="ARBA00022801"/>
    </source>
</evidence>
<proteinExistence type="predicted"/>
<keyword evidence="2" id="KW-0808">Transferase</keyword>
<feature type="compositionally biased region" description="Low complexity" evidence="8">
    <location>
        <begin position="152"/>
        <end position="185"/>
    </location>
</feature>
<dbReference type="EMBL" id="JAANQT010002571">
    <property type="protein sequence ID" value="KAG1302198.1"/>
    <property type="molecule type" value="Genomic_DNA"/>
</dbReference>
<reference evidence="10" key="1">
    <citation type="journal article" date="2020" name="Microb. Genom.">
        <title>Genetic diversity of clinical and environmental Mucorales isolates obtained from an investigation of mucormycosis cases among solid organ transplant recipients.</title>
        <authorList>
            <person name="Nguyen M.H."/>
            <person name="Kaul D."/>
            <person name="Muto C."/>
            <person name="Cheng S.J."/>
            <person name="Richter R.A."/>
            <person name="Bruno V.M."/>
            <person name="Liu G."/>
            <person name="Beyhan S."/>
            <person name="Sundermann A.J."/>
            <person name="Mounaud S."/>
            <person name="Pasculle A.W."/>
            <person name="Nierman W.C."/>
            <person name="Driscoll E."/>
            <person name="Cumbie R."/>
            <person name="Clancy C.J."/>
            <person name="Dupont C.L."/>
        </authorList>
    </citation>
    <scope>NUCLEOTIDE SEQUENCE</scope>
    <source>
        <strain evidence="10">GL11</strain>
    </source>
</reference>
<feature type="region of interest" description="Disordered" evidence="8">
    <location>
        <begin position="279"/>
        <end position="300"/>
    </location>
</feature>
<dbReference type="Gene3D" id="2.40.70.10">
    <property type="entry name" value="Acid Proteases"/>
    <property type="match status" value="1"/>
</dbReference>
<evidence type="ECO:0000313" key="10">
    <source>
        <dbReference type="EMBL" id="KAG1302198.1"/>
    </source>
</evidence>
<evidence type="ECO:0000313" key="11">
    <source>
        <dbReference type="Proteomes" id="UP000716291"/>
    </source>
</evidence>
<dbReference type="CDD" id="cd01647">
    <property type="entry name" value="RT_LTR"/>
    <property type="match status" value="1"/>
</dbReference>
<keyword evidence="5" id="KW-0255">Endonuclease</keyword>
<dbReference type="GO" id="GO:0016787">
    <property type="term" value="F:hydrolase activity"/>
    <property type="evidence" value="ECO:0007669"/>
    <property type="project" value="UniProtKB-KW"/>
</dbReference>
<evidence type="ECO:0000256" key="7">
    <source>
        <dbReference type="ARBA" id="ARBA00022918"/>
    </source>
</evidence>
<name>A0A9P6WZP7_RHIOR</name>
<evidence type="ECO:0000256" key="3">
    <source>
        <dbReference type="ARBA" id="ARBA00022695"/>
    </source>
</evidence>
<dbReference type="InterPro" id="IPR021109">
    <property type="entry name" value="Peptidase_aspartic_dom_sf"/>
</dbReference>
<feature type="compositionally biased region" description="Acidic residues" evidence="8">
    <location>
        <begin position="578"/>
        <end position="616"/>
    </location>
</feature>
<dbReference type="SUPFAM" id="SSF50630">
    <property type="entry name" value="Acid proteases"/>
    <property type="match status" value="1"/>
</dbReference>
<accession>A0A9P6WZP7</accession>
<dbReference type="InterPro" id="IPR043128">
    <property type="entry name" value="Rev_trsase/Diguanyl_cyclase"/>
</dbReference>
<feature type="region of interest" description="Disordered" evidence="8">
    <location>
        <begin position="122"/>
        <end position="185"/>
    </location>
</feature>
<dbReference type="PANTHER" id="PTHR37984">
    <property type="entry name" value="PROTEIN CBG26694"/>
    <property type="match status" value="1"/>
</dbReference>
<dbReference type="Pfam" id="PF17917">
    <property type="entry name" value="RT_RNaseH"/>
    <property type="match status" value="1"/>
</dbReference>
<dbReference type="Gene3D" id="3.10.20.370">
    <property type="match status" value="1"/>
</dbReference>
<dbReference type="GO" id="GO:0003964">
    <property type="term" value="F:RNA-directed DNA polymerase activity"/>
    <property type="evidence" value="ECO:0007669"/>
    <property type="project" value="UniProtKB-KW"/>
</dbReference>
<dbReference type="CDD" id="cd09274">
    <property type="entry name" value="RNase_HI_RT_Ty3"/>
    <property type="match status" value="1"/>
</dbReference>
<dbReference type="Pfam" id="PF00078">
    <property type="entry name" value="RVT_1"/>
    <property type="match status" value="1"/>
</dbReference>
<dbReference type="PROSITE" id="PS50878">
    <property type="entry name" value="RT_POL"/>
    <property type="match status" value="1"/>
</dbReference>
<gene>
    <name evidence="10" type="ORF">G6F64_011135</name>
</gene>
<keyword evidence="6" id="KW-0378">Hydrolase</keyword>
<dbReference type="Gene3D" id="3.10.10.10">
    <property type="entry name" value="HIV Type 1 Reverse Transcriptase, subunit A, domain 1"/>
    <property type="match status" value="1"/>
</dbReference>
<dbReference type="InterPro" id="IPR041373">
    <property type="entry name" value="RT_RNaseH"/>
</dbReference>
<feature type="compositionally biased region" description="Polar residues" evidence="8">
    <location>
        <begin position="554"/>
        <end position="570"/>
    </location>
</feature>
<sequence length="1244" mass="143401">MVDNPFIPRNINNALIYHDEDNYRNHYAINNHNIEIIDTDEIPTQVVTINGTSKPTRMMHRNIISGPTRLTTMDINGHTNGVQYQVHHRPRLEYNEPAHPDSQHEILNMVQQVIRNELNGFYQPNRSYNRNPVENPNKYNNNYRDYRRNNEHNGYQNNNGNGYNNKGYNNNNNNNGYGNRNSYNNNGYNKFRNNIDYVTKPAVKKLDGSVVFNNEINGQSNTHHNKPINQSQLNQHQYQNNNTSPQQSRHLNAILTQNESDSNNKRELYAAVRPEKPPEVAKGVPYKKTRPTPQEKQTRTPVITRKVSTRQHFEEINPSTTNQIVTNKSKDMDIDLPVKEMERKTPRQRLKREQPDISYNIVNDVLEQPAKISVRDLITTTPKFRRELISACRPKRKIANKQVPQQTMSLIEDDDINTTAVYSKVNIGNHRVKTLVDCGAAKTYMSKALADTLELSIDAASESVFTLGNGTKQPALGIIYDVPIEVKEDMIITCTIEVLPTCPSHLIIGNNWLNRAKAKIDFNSSSLKVSYKKQKAELPISFLRRKESVPKMISHTQTYQNPVSMTNSSPKRVHFEDESYESDSTESDDSEEISESDEVSDEDYTAENESSEEELPQEQIETSLLVLDKNMEQYIELVPEEKENIVRAPKDGVVLKAFTINTFRIDKPPGNHRKLTYSFNVINKHISEAMGYFDINSNIIINKRNVEIHIYNRSGNNIYLKPHEEIGVLEEYDLENEEMIQAYQLNKNYDLFVMEKDVDSNEDTENETIDQDAYAKLEIGKIGEMTEKKLRKLIYKYKEIFDWNNDTIGCTQLTKHKIIIEENIQSISHRPYRLSPIESEYLQKELEKYCKLGVIAPSNSPWSAPVILVKKKNGEYRMVIDYRKLNAVTKKDSYPLPRIDDLLDTLGKAKVFSALDMRAGFHQVPMEEESKELTAFTTKFGVYHYNTLPMGLVNSPATFQRLIDLCFRPLLNRCLVAYIDDLNVYSNDNHEHLLHLEQVFNCIKIANLKLNPEKCFFFKDHLKFLGYIVTKEGIQTDPSKIEKIQNYPVPKTLTQIRGFLGLATYYRRFIKNFAAIARPLHDQIKTSKRIPWTNKATESFELLKKLLTQAPVLARPDFNRDFILVTGASRNGLGCILTQLDENNHEHPIIYASRSLKSSEGNYGVSKLECLAVIWAVKLFRPYLLGRKFTIITDHSALKGLLNSTNPTGIIARWITILAEYEYEIKYRPGRVNESADFMSRLGY</sequence>
<evidence type="ECO:0000256" key="8">
    <source>
        <dbReference type="SAM" id="MobiDB-lite"/>
    </source>
</evidence>
<dbReference type="PANTHER" id="PTHR37984:SF5">
    <property type="entry name" value="PROTEIN NYNRIN-LIKE"/>
    <property type="match status" value="1"/>
</dbReference>
<keyword evidence="4" id="KW-0540">Nuclease</keyword>
<dbReference type="AlphaFoldDB" id="A0A9P6WZP7"/>